<protein>
    <recommendedName>
        <fullName evidence="5">2-deoxy-D-gluconate 3-dehydrogenase</fullName>
    </recommendedName>
</protein>
<accession>A0A193G9J5</accession>
<dbReference type="AlphaFoldDB" id="A0A193G9J5"/>
<dbReference type="Proteomes" id="UP000091926">
    <property type="component" value="Chromosome"/>
</dbReference>
<dbReference type="PANTHER" id="PTHR42760:SF5">
    <property type="entry name" value="2-DEHYDRO-3-DEOXY-D-GLUCONATE 5-DEHYDROGENASE"/>
    <property type="match status" value="1"/>
</dbReference>
<gene>
    <name evidence="3" type="ORF">BAU07_04695</name>
</gene>
<keyword evidence="4" id="KW-1185">Reference proteome</keyword>
<name>A0A193G9J5_9BORD</name>
<dbReference type="OrthoDB" id="9803333at2"/>
<evidence type="ECO:0000313" key="3">
    <source>
        <dbReference type="EMBL" id="ANN76505.1"/>
    </source>
</evidence>
<dbReference type="PRINTS" id="PR00081">
    <property type="entry name" value="GDHRDH"/>
</dbReference>
<dbReference type="InterPro" id="IPR036291">
    <property type="entry name" value="NAD(P)-bd_dom_sf"/>
</dbReference>
<dbReference type="GO" id="GO:0016616">
    <property type="term" value="F:oxidoreductase activity, acting on the CH-OH group of donors, NAD or NADP as acceptor"/>
    <property type="evidence" value="ECO:0007669"/>
    <property type="project" value="TreeGrafter"/>
</dbReference>
<evidence type="ECO:0008006" key="5">
    <source>
        <dbReference type="Google" id="ProtNLM"/>
    </source>
</evidence>
<dbReference type="NCBIfam" id="NF005559">
    <property type="entry name" value="PRK07231.1"/>
    <property type="match status" value="1"/>
</dbReference>
<sequence>MTNEAMFSLNGRQALVIGGGSGIGRAIALGLARAGAGVDVAGRRADKLEETGDLIRAAGQRSSAFEIDARDMEALERLVDSVRDTSGVPDILVNAQGVMSLNNAEDFTPGDYDRIMDTNVKSVWFACTRFGAAMQARGDGSIINIASMASFRGFPRNGLYCISKHGVRALTESLAAEWAPRGVRVNAIAPGFFITDLNRGAMTEERQARALARVPMGRFGDVDELSGAAVFLSSRAASYVTGITVPVDGGFLSMGM</sequence>
<comment type="similarity">
    <text evidence="1">Belongs to the short-chain dehydrogenases/reductases (SDR) family.</text>
</comment>
<dbReference type="InterPro" id="IPR020904">
    <property type="entry name" value="Sc_DH/Rdtase_CS"/>
</dbReference>
<dbReference type="CDD" id="cd05233">
    <property type="entry name" value="SDR_c"/>
    <property type="match status" value="1"/>
</dbReference>
<dbReference type="PRINTS" id="PR00080">
    <property type="entry name" value="SDRFAMILY"/>
</dbReference>
<dbReference type="KEGG" id="bfz:BAU07_04695"/>
<dbReference type="PROSITE" id="PS00061">
    <property type="entry name" value="ADH_SHORT"/>
    <property type="match status" value="1"/>
</dbReference>
<dbReference type="InterPro" id="IPR002347">
    <property type="entry name" value="SDR_fam"/>
</dbReference>
<dbReference type="Gene3D" id="3.40.50.720">
    <property type="entry name" value="NAD(P)-binding Rossmann-like Domain"/>
    <property type="match status" value="1"/>
</dbReference>
<dbReference type="PANTHER" id="PTHR42760">
    <property type="entry name" value="SHORT-CHAIN DEHYDROGENASES/REDUCTASES FAMILY MEMBER"/>
    <property type="match status" value="1"/>
</dbReference>
<dbReference type="SUPFAM" id="SSF51735">
    <property type="entry name" value="NAD(P)-binding Rossmann-fold domains"/>
    <property type="match status" value="1"/>
</dbReference>
<reference evidence="3 4" key="1">
    <citation type="submission" date="2016-06" db="EMBL/GenBank/DDBJ databases">
        <title>Complete genome sequences of Bordetella bronchialis and Bordetella flabilis.</title>
        <authorList>
            <person name="LiPuma J.J."/>
            <person name="Spilker T."/>
        </authorList>
    </citation>
    <scope>NUCLEOTIDE SEQUENCE [LARGE SCALE GENOMIC DNA]</scope>
    <source>
        <strain evidence="3 4">AU10664</strain>
    </source>
</reference>
<organism evidence="3 4">
    <name type="scientific">Bordetella flabilis</name>
    <dbReference type="NCBI Taxonomy" id="463014"/>
    <lineage>
        <taxon>Bacteria</taxon>
        <taxon>Pseudomonadati</taxon>
        <taxon>Pseudomonadota</taxon>
        <taxon>Betaproteobacteria</taxon>
        <taxon>Burkholderiales</taxon>
        <taxon>Alcaligenaceae</taxon>
        <taxon>Bordetella</taxon>
    </lineage>
</organism>
<proteinExistence type="inferred from homology"/>
<keyword evidence="2" id="KW-0560">Oxidoreductase</keyword>
<evidence type="ECO:0000313" key="4">
    <source>
        <dbReference type="Proteomes" id="UP000091926"/>
    </source>
</evidence>
<dbReference type="Pfam" id="PF13561">
    <property type="entry name" value="adh_short_C2"/>
    <property type="match status" value="1"/>
</dbReference>
<evidence type="ECO:0000256" key="1">
    <source>
        <dbReference type="ARBA" id="ARBA00006484"/>
    </source>
</evidence>
<dbReference type="EMBL" id="CP016172">
    <property type="protein sequence ID" value="ANN76505.1"/>
    <property type="molecule type" value="Genomic_DNA"/>
</dbReference>
<dbReference type="RefSeq" id="WP_066654550.1">
    <property type="nucleotide sequence ID" value="NZ_CBCSCL010000022.1"/>
</dbReference>
<dbReference type="FunFam" id="3.40.50.720:FF:000084">
    <property type="entry name" value="Short-chain dehydrogenase reductase"/>
    <property type="match status" value="1"/>
</dbReference>
<evidence type="ECO:0000256" key="2">
    <source>
        <dbReference type="ARBA" id="ARBA00023002"/>
    </source>
</evidence>
<dbReference type="STRING" id="463014.BAU07_04695"/>